<dbReference type="EMBL" id="UINC01001065">
    <property type="protein sequence ID" value="SUZ69562.1"/>
    <property type="molecule type" value="Genomic_DNA"/>
</dbReference>
<feature type="non-terminal residue" evidence="1">
    <location>
        <position position="1"/>
    </location>
</feature>
<gene>
    <name evidence="1" type="ORF">METZ01_LOCUS22416</name>
</gene>
<protein>
    <recommendedName>
        <fullName evidence="2">Formate dehydrogenase subunit delta</fullName>
    </recommendedName>
</protein>
<evidence type="ECO:0008006" key="2">
    <source>
        <dbReference type="Google" id="ProtNLM"/>
    </source>
</evidence>
<name>A0A381PRB2_9ZZZZ</name>
<organism evidence="1">
    <name type="scientific">marine metagenome</name>
    <dbReference type="NCBI Taxonomy" id="408172"/>
    <lineage>
        <taxon>unclassified sequences</taxon>
        <taxon>metagenomes</taxon>
        <taxon>ecological metagenomes</taxon>
    </lineage>
</organism>
<accession>A0A381PRB2</accession>
<evidence type="ECO:0000313" key="1">
    <source>
        <dbReference type="EMBL" id="SUZ69562.1"/>
    </source>
</evidence>
<reference evidence="1" key="1">
    <citation type="submission" date="2018-05" db="EMBL/GenBank/DDBJ databases">
        <authorList>
            <person name="Lanie J.A."/>
            <person name="Ng W.-L."/>
            <person name="Kazmierczak K.M."/>
            <person name="Andrzejewski T.M."/>
            <person name="Davidsen T.M."/>
            <person name="Wayne K.J."/>
            <person name="Tettelin H."/>
            <person name="Glass J.I."/>
            <person name="Rusch D."/>
            <person name="Podicherti R."/>
            <person name="Tsui H.-C.T."/>
            <person name="Winkler M.E."/>
        </authorList>
    </citation>
    <scope>NUCLEOTIDE SEQUENCE</scope>
</reference>
<proteinExistence type="predicted"/>
<dbReference type="Pfam" id="PF11390">
    <property type="entry name" value="FdsD"/>
    <property type="match status" value="1"/>
</dbReference>
<sequence length="76" mass="8546">VTDTELKHLIKMINQISENLARGENKELDAARTADHLKRFWAPLMREKIVGYAASDKDKLSPVSRNAIALLQGQSE</sequence>
<dbReference type="InterPro" id="IPR021074">
    <property type="entry name" value="Formate_DH_dsu"/>
</dbReference>
<dbReference type="AlphaFoldDB" id="A0A381PRB2"/>